<sequence>MTLAVQTVTLGEGDLTTEQQNMTNSQPCPDGPAVVRRKSKYPRRASKLTIRVYRVGVDGGRVPVSFRTSGPVLSPPLVSALSWPACGCPRCVGRGG</sequence>
<dbReference type="KEGG" id="ksk:KSE_18690"/>
<name>E4N913_KITSK</name>
<dbReference type="Proteomes" id="UP000007076">
    <property type="component" value="Chromosome"/>
</dbReference>
<dbReference type="EMBL" id="AP010968">
    <property type="protein sequence ID" value="BAJ27694.1"/>
    <property type="molecule type" value="Genomic_DNA"/>
</dbReference>
<organism evidence="1 2">
    <name type="scientific">Kitasatospora setae (strain ATCC 33774 / DSM 43861 / JCM 3304 / KCC A-0304 / NBRC 14216 / KM-6054)</name>
    <name type="common">Streptomyces setae</name>
    <dbReference type="NCBI Taxonomy" id="452652"/>
    <lineage>
        <taxon>Bacteria</taxon>
        <taxon>Bacillati</taxon>
        <taxon>Actinomycetota</taxon>
        <taxon>Actinomycetes</taxon>
        <taxon>Kitasatosporales</taxon>
        <taxon>Streptomycetaceae</taxon>
        <taxon>Kitasatospora</taxon>
    </lineage>
</organism>
<proteinExistence type="predicted"/>
<dbReference type="HOGENOM" id="CLU_2356005_0_0_11"/>
<dbReference type="AlphaFoldDB" id="E4N913"/>
<protein>
    <submittedName>
        <fullName evidence="1">Uncharacterized protein</fullName>
    </submittedName>
</protein>
<reference evidence="1 2" key="1">
    <citation type="journal article" date="2010" name="DNA Res.">
        <title>Genome sequence of Kitasatospora setae NBRC 14216T: an evolutionary snapshot of the family Streptomycetaceae.</title>
        <authorList>
            <person name="Ichikawa N."/>
            <person name="Oguchi A."/>
            <person name="Ikeda H."/>
            <person name="Ishikawa J."/>
            <person name="Kitani S."/>
            <person name="Watanabe Y."/>
            <person name="Nakamura S."/>
            <person name="Katano Y."/>
            <person name="Kishi E."/>
            <person name="Sasagawa M."/>
            <person name="Ankai A."/>
            <person name="Fukui S."/>
            <person name="Hashimoto Y."/>
            <person name="Kamata S."/>
            <person name="Otoguro M."/>
            <person name="Tanikawa S."/>
            <person name="Nihira T."/>
            <person name="Horinouchi S."/>
            <person name="Ohnishi Y."/>
            <person name="Hayakawa M."/>
            <person name="Kuzuyama T."/>
            <person name="Arisawa A."/>
            <person name="Nomoto F."/>
            <person name="Miura H."/>
            <person name="Takahashi Y."/>
            <person name="Fujita N."/>
        </authorList>
    </citation>
    <scope>NUCLEOTIDE SEQUENCE [LARGE SCALE GENOMIC DNA]</scope>
    <source>
        <strain evidence="2">ATCC 33774 / DSM 43861 / JCM 3304 / KCC A-0304 / NBRC 14216 / KM-6054</strain>
    </source>
</reference>
<keyword evidence="2" id="KW-1185">Reference proteome</keyword>
<evidence type="ECO:0000313" key="1">
    <source>
        <dbReference type="EMBL" id="BAJ27694.1"/>
    </source>
</evidence>
<evidence type="ECO:0000313" key="2">
    <source>
        <dbReference type="Proteomes" id="UP000007076"/>
    </source>
</evidence>
<dbReference type="STRING" id="452652.KSE_18690"/>
<accession>E4N913</accession>
<gene>
    <name evidence="1" type="ordered locus">KSE_18690</name>
</gene>